<keyword evidence="4" id="KW-0560">Oxidoreductase</keyword>
<sequence>MIDRAPLSDMTCDILVAGTGSAGLTAALAASAQGARVIIAEKAGVIGGTTALSGAAIWVPANHVAEAAGLADSPAEALAYLRAAAPDGWAETEDALWARMAQSAGAMLRFVEAHTPLTFQLTNQADPLAALPGAKPRGRMVSPLPLPRRLARPFTAQLRPPLFPHTYSFQEAMAVDLYHHPVKAAFRHAWPLLYRLATGRRGKGTALVTGLLRGCLDQGCTLLLNAPLDSLTMAQGRVTGAMLIHNGQPLRIVATKGVILASGGFEWDVARRDRHFPGPTALPASPRSNTGDAHRMAEAAGATLAHMDQANFAPAVPTRYEDQAHGLSIYFHQEPNAILVDGSGQRFVDEQCFNLGEQLDRRAPATGALVHDPVWLISDAVLWKRAPVLRFYARRYGKNWLKQAPTLPALARIIGLPEAPLEATVTRYNGFAASGRDADFGRAATGPVGMAPISRGPFVALPFTRAFMSTKGGPRTDATGRVLRPDGSSIPGLFCAGVAMANPIGTRAVGAGTTIGPNMLWGYVCGLTATDHDWSSDEAAPC</sequence>
<dbReference type="PANTHER" id="PTHR43400:SF10">
    <property type="entry name" value="3-OXOSTEROID 1-DEHYDROGENASE"/>
    <property type="match status" value="1"/>
</dbReference>
<evidence type="ECO:0000313" key="6">
    <source>
        <dbReference type="EMBL" id="MCB8874626.1"/>
    </source>
</evidence>
<evidence type="ECO:0000256" key="1">
    <source>
        <dbReference type="ARBA" id="ARBA00001974"/>
    </source>
</evidence>
<dbReference type="Pfam" id="PF00890">
    <property type="entry name" value="FAD_binding_2"/>
    <property type="match status" value="1"/>
</dbReference>
<reference evidence="6" key="2">
    <citation type="submission" date="2021-01" db="EMBL/GenBank/DDBJ databases">
        <authorList>
            <person name="Mieszkin S."/>
            <person name="Pouder E."/>
            <person name="Alain K."/>
        </authorList>
    </citation>
    <scope>NUCLEOTIDE SEQUENCE</scope>
    <source>
        <strain evidence="6">HW T2.11</strain>
    </source>
</reference>
<evidence type="ECO:0000256" key="3">
    <source>
        <dbReference type="ARBA" id="ARBA00022827"/>
    </source>
</evidence>
<proteinExistence type="predicted"/>
<reference evidence="6" key="1">
    <citation type="journal article" date="2021" name="Microorganisms">
        <title>Acidisoma silvae sp. nov. and Acidisomacellulosilytica sp. nov., Two Acidophilic Bacteria Isolated from Decaying Wood, Hydrolyzing Cellulose and Producing Poly-3-hydroxybutyrate.</title>
        <authorList>
            <person name="Mieszkin S."/>
            <person name="Pouder E."/>
            <person name="Uroz S."/>
            <person name="Simon-Colin C."/>
            <person name="Alain K."/>
        </authorList>
    </citation>
    <scope>NUCLEOTIDE SEQUENCE</scope>
    <source>
        <strain evidence="6">HW T2.11</strain>
    </source>
</reference>
<keyword evidence="3" id="KW-0274">FAD</keyword>
<dbReference type="InterPro" id="IPR036188">
    <property type="entry name" value="FAD/NAD-bd_sf"/>
</dbReference>
<dbReference type="GO" id="GO:0008202">
    <property type="term" value="P:steroid metabolic process"/>
    <property type="evidence" value="ECO:0007669"/>
    <property type="project" value="UniProtKB-ARBA"/>
</dbReference>
<dbReference type="EMBL" id="JAESVB010000002">
    <property type="protein sequence ID" value="MCB8874626.1"/>
    <property type="molecule type" value="Genomic_DNA"/>
</dbReference>
<evidence type="ECO:0000259" key="5">
    <source>
        <dbReference type="Pfam" id="PF00890"/>
    </source>
</evidence>
<dbReference type="PANTHER" id="PTHR43400">
    <property type="entry name" value="FUMARATE REDUCTASE"/>
    <property type="match status" value="1"/>
</dbReference>
<dbReference type="SUPFAM" id="SSF56425">
    <property type="entry name" value="Succinate dehydrogenase/fumarate reductase flavoprotein, catalytic domain"/>
    <property type="match status" value="1"/>
</dbReference>
<dbReference type="GO" id="GO:0016491">
    <property type="term" value="F:oxidoreductase activity"/>
    <property type="evidence" value="ECO:0007669"/>
    <property type="project" value="UniProtKB-KW"/>
</dbReference>
<comment type="caution">
    <text evidence="6">The sequence shown here is derived from an EMBL/GenBank/DDBJ whole genome shotgun (WGS) entry which is preliminary data.</text>
</comment>
<dbReference type="RefSeq" id="WP_227320293.1">
    <property type="nucleotide sequence ID" value="NZ_JAESVB010000002.1"/>
</dbReference>
<feature type="domain" description="FAD-dependent oxidoreductase 2 FAD-binding" evidence="5">
    <location>
        <begin position="13"/>
        <end position="514"/>
    </location>
</feature>
<dbReference type="Gene3D" id="3.50.50.60">
    <property type="entry name" value="FAD/NAD(P)-binding domain"/>
    <property type="match status" value="2"/>
</dbReference>
<dbReference type="InterPro" id="IPR050315">
    <property type="entry name" value="FAD-oxidoreductase_2"/>
</dbReference>
<comment type="cofactor">
    <cofactor evidence="1">
        <name>FAD</name>
        <dbReference type="ChEBI" id="CHEBI:57692"/>
    </cofactor>
</comment>
<keyword evidence="2" id="KW-0285">Flavoprotein</keyword>
<dbReference type="AlphaFoldDB" id="A0A963YPZ0"/>
<dbReference type="SUPFAM" id="SSF51905">
    <property type="entry name" value="FAD/NAD(P)-binding domain"/>
    <property type="match status" value="1"/>
</dbReference>
<keyword evidence="7" id="KW-1185">Reference proteome</keyword>
<evidence type="ECO:0000313" key="7">
    <source>
        <dbReference type="Proteomes" id="UP000708298"/>
    </source>
</evidence>
<accession>A0A963YPZ0</accession>
<dbReference type="InterPro" id="IPR003953">
    <property type="entry name" value="FAD-dep_OxRdtase_2_FAD-bd"/>
</dbReference>
<gene>
    <name evidence="6" type="ORF">ASILVAE211_05460</name>
</gene>
<evidence type="ECO:0000256" key="2">
    <source>
        <dbReference type="ARBA" id="ARBA00022630"/>
    </source>
</evidence>
<name>A0A963YPZ0_9PROT</name>
<evidence type="ECO:0000256" key="4">
    <source>
        <dbReference type="ARBA" id="ARBA00023002"/>
    </source>
</evidence>
<dbReference type="InterPro" id="IPR027477">
    <property type="entry name" value="Succ_DH/fumarate_Rdtase_cat_sf"/>
</dbReference>
<protein>
    <submittedName>
        <fullName evidence="6">FAD-binding protein</fullName>
    </submittedName>
</protein>
<organism evidence="6 7">
    <name type="scientific">Acidisoma silvae</name>
    <dbReference type="NCBI Taxonomy" id="2802396"/>
    <lineage>
        <taxon>Bacteria</taxon>
        <taxon>Pseudomonadati</taxon>
        <taxon>Pseudomonadota</taxon>
        <taxon>Alphaproteobacteria</taxon>
        <taxon>Acetobacterales</taxon>
        <taxon>Acidocellaceae</taxon>
        <taxon>Acidisoma</taxon>
    </lineage>
</organism>
<dbReference type="Proteomes" id="UP000708298">
    <property type="component" value="Unassembled WGS sequence"/>
</dbReference>